<proteinExistence type="predicted"/>
<evidence type="ECO:0000313" key="2">
    <source>
        <dbReference type="EMBL" id="SGY34495.1"/>
    </source>
</evidence>
<organism evidence="2 3">
    <name type="scientific">Microbotryum silenes-dioicae</name>
    <dbReference type="NCBI Taxonomy" id="796604"/>
    <lineage>
        <taxon>Eukaryota</taxon>
        <taxon>Fungi</taxon>
        <taxon>Dikarya</taxon>
        <taxon>Basidiomycota</taxon>
        <taxon>Pucciniomycotina</taxon>
        <taxon>Microbotryomycetes</taxon>
        <taxon>Microbotryales</taxon>
        <taxon>Microbotryaceae</taxon>
        <taxon>Microbotryum</taxon>
    </lineage>
</organism>
<feature type="compositionally biased region" description="Polar residues" evidence="1">
    <location>
        <begin position="61"/>
        <end position="70"/>
    </location>
</feature>
<keyword evidence="3" id="KW-1185">Reference proteome</keyword>
<feature type="region of interest" description="Disordered" evidence="1">
    <location>
        <begin position="38"/>
        <end position="70"/>
    </location>
</feature>
<sequence>MSKYEGRLVLNNFSKQLYKLYNAQKIFCATRRLRSRRARAGKVARGQERLRARTKRPRSKSAASATANEPFQIEMDSNTISSLFII</sequence>
<dbReference type="AlphaFoldDB" id="A0A2X0M321"/>
<dbReference type="EMBL" id="FQNC01000041">
    <property type="protein sequence ID" value="SGY34495.1"/>
    <property type="molecule type" value="Genomic_DNA"/>
</dbReference>
<name>A0A2X0M321_9BASI</name>
<protein>
    <submittedName>
        <fullName evidence="2">BQ5605_C002g01642 protein</fullName>
    </submittedName>
</protein>
<accession>A0A2X0M321</accession>
<evidence type="ECO:0000256" key="1">
    <source>
        <dbReference type="SAM" id="MobiDB-lite"/>
    </source>
</evidence>
<dbReference type="Proteomes" id="UP000249464">
    <property type="component" value="Unassembled WGS sequence"/>
</dbReference>
<gene>
    <name evidence="2" type="primary">BQ5605_C002g01642</name>
    <name evidence="2" type="ORF">BQ5605_C002G01642</name>
</gene>
<reference evidence="2 3" key="1">
    <citation type="submission" date="2016-11" db="EMBL/GenBank/DDBJ databases">
        <authorList>
            <person name="Jaros S."/>
            <person name="Januszkiewicz K."/>
            <person name="Wedrychowicz H."/>
        </authorList>
    </citation>
    <scope>NUCLEOTIDE SEQUENCE [LARGE SCALE GENOMIC DNA]</scope>
</reference>
<evidence type="ECO:0000313" key="3">
    <source>
        <dbReference type="Proteomes" id="UP000249464"/>
    </source>
</evidence>